<dbReference type="GO" id="GO:0003677">
    <property type="term" value="F:DNA binding"/>
    <property type="evidence" value="ECO:0007669"/>
    <property type="project" value="UniProtKB-KW"/>
</dbReference>
<dbReference type="GO" id="GO:0033202">
    <property type="term" value="C:DNA helicase complex"/>
    <property type="evidence" value="ECO:0007669"/>
    <property type="project" value="TreeGrafter"/>
</dbReference>
<dbReference type="InterPro" id="IPR003586">
    <property type="entry name" value="Hint_dom_C"/>
</dbReference>
<evidence type="ECO:0000256" key="14">
    <source>
        <dbReference type="ARBA" id="ARBA00048988"/>
    </source>
</evidence>
<proteinExistence type="inferred from homology"/>
<evidence type="ECO:0000256" key="7">
    <source>
        <dbReference type="ARBA" id="ARBA00022840"/>
    </source>
</evidence>
<dbReference type="SMART" id="SM00305">
    <property type="entry name" value="HintC"/>
    <property type="match status" value="1"/>
</dbReference>
<keyword evidence="3 15" id="KW-0547">Nucleotide-binding</keyword>
<dbReference type="PROSITE" id="PS51217">
    <property type="entry name" value="UVRD_HELICASE_CTER"/>
    <property type="match status" value="1"/>
</dbReference>
<dbReference type="CDD" id="cd17932">
    <property type="entry name" value="DEXQc_UvrD"/>
    <property type="match status" value="1"/>
</dbReference>
<evidence type="ECO:0000256" key="2">
    <source>
        <dbReference type="ARBA" id="ARBA00014807"/>
    </source>
</evidence>
<evidence type="ECO:0000313" key="18">
    <source>
        <dbReference type="EMBL" id="QEK12974.1"/>
    </source>
</evidence>
<dbReference type="OrthoDB" id="9810135at2"/>
<dbReference type="PANTHER" id="PTHR11070">
    <property type="entry name" value="UVRD / RECB / PCRA DNA HELICASE FAMILY MEMBER"/>
    <property type="match status" value="1"/>
</dbReference>
<comment type="catalytic activity">
    <reaction evidence="14">
        <text>ATP + H2O = ADP + phosphate + H(+)</text>
        <dbReference type="Rhea" id="RHEA:13065"/>
        <dbReference type="ChEBI" id="CHEBI:15377"/>
        <dbReference type="ChEBI" id="CHEBI:15378"/>
        <dbReference type="ChEBI" id="CHEBI:30616"/>
        <dbReference type="ChEBI" id="CHEBI:43474"/>
        <dbReference type="ChEBI" id="CHEBI:456216"/>
        <dbReference type="EC" id="5.6.2.4"/>
    </reaction>
</comment>
<comment type="catalytic activity">
    <reaction evidence="11">
        <text>Couples ATP hydrolysis with the unwinding of duplex DNA by translocating in the 3'-5' direction.</text>
        <dbReference type="EC" id="5.6.2.4"/>
    </reaction>
</comment>
<dbReference type="Proteomes" id="UP000324646">
    <property type="component" value="Chromosome"/>
</dbReference>
<accession>A0A5C0SHR9</accession>
<dbReference type="CDD" id="cd18807">
    <property type="entry name" value="SF1_C_UvrD"/>
    <property type="match status" value="1"/>
</dbReference>
<evidence type="ECO:0000256" key="10">
    <source>
        <dbReference type="ARBA" id="ARBA00023235"/>
    </source>
</evidence>
<feature type="domain" description="UvrD-like helicase C-terminal" evidence="17">
    <location>
        <begin position="644"/>
        <end position="919"/>
    </location>
</feature>
<protein>
    <recommendedName>
        <fullName evidence="2">ATP-dependent DNA helicase PcrA</fullName>
        <ecNumber evidence="12">5.6.2.4</ecNumber>
    </recommendedName>
    <alternativeName>
        <fullName evidence="13">DNA 3'-5' helicase PcrA</fullName>
    </alternativeName>
</protein>
<evidence type="ECO:0000313" key="19">
    <source>
        <dbReference type="Proteomes" id="UP000324646"/>
    </source>
</evidence>
<keyword evidence="4" id="KW-0227">DNA damage</keyword>
<dbReference type="InterPro" id="IPR027417">
    <property type="entry name" value="P-loop_NTPase"/>
</dbReference>
<evidence type="ECO:0000259" key="17">
    <source>
        <dbReference type="PROSITE" id="PS51217"/>
    </source>
</evidence>
<reference evidence="18 19" key="1">
    <citation type="submission" date="2019-07" db="EMBL/GenBank/DDBJ databases">
        <title>Complete genome of Crassaminicella thermophila SY095.</title>
        <authorList>
            <person name="Li X."/>
        </authorList>
    </citation>
    <scope>NUCLEOTIDE SEQUENCE [LARGE SCALE GENOMIC DNA]</scope>
    <source>
        <strain evidence="18 19">SY095</strain>
    </source>
</reference>
<dbReference type="GO" id="GO:0016887">
    <property type="term" value="F:ATP hydrolysis activity"/>
    <property type="evidence" value="ECO:0007669"/>
    <property type="project" value="RHEA"/>
</dbReference>
<dbReference type="Gene3D" id="3.40.50.300">
    <property type="entry name" value="P-loop containing nucleotide triphosphate hydrolases"/>
    <property type="match status" value="2"/>
</dbReference>
<comment type="similarity">
    <text evidence="1">Belongs to the helicase family. UvrD subfamily.</text>
</comment>
<dbReference type="FunFam" id="3.40.50.300:FF:001201">
    <property type="entry name" value="ATP-dependent DNA helicase UvrD2"/>
    <property type="match status" value="1"/>
</dbReference>
<dbReference type="InterPro" id="IPR000212">
    <property type="entry name" value="DNA_helicase_UvrD/REP"/>
</dbReference>
<keyword evidence="9" id="KW-0234">DNA repair</keyword>
<evidence type="ECO:0000256" key="11">
    <source>
        <dbReference type="ARBA" id="ARBA00034617"/>
    </source>
</evidence>
<keyword evidence="19" id="KW-1185">Reference proteome</keyword>
<keyword evidence="7 15" id="KW-0067">ATP-binding</keyword>
<keyword evidence="5 15" id="KW-0378">Hydrolase</keyword>
<dbReference type="InterPro" id="IPR014017">
    <property type="entry name" value="DNA_helicase_UvrD-like_C"/>
</dbReference>
<dbReference type="GO" id="GO:0005524">
    <property type="term" value="F:ATP binding"/>
    <property type="evidence" value="ECO:0007669"/>
    <property type="project" value="UniProtKB-UniRule"/>
</dbReference>
<dbReference type="InterPro" id="IPR003587">
    <property type="entry name" value="Hint_dom_N"/>
</dbReference>
<dbReference type="NCBIfam" id="TIGR01445">
    <property type="entry name" value="intein_Nterm"/>
    <property type="match status" value="1"/>
</dbReference>
<dbReference type="GO" id="GO:0000725">
    <property type="term" value="P:recombinational repair"/>
    <property type="evidence" value="ECO:0007669"/>
    <property type="project" value="TreeGrafter"/>
</dbReference>
<dbReference type="Gene3D" id="2.170.16.10">
    <property type="entry name" value="Hedgehog/Intein (Hint) domain"/>
    <property type="match status" value="2"/>
</dbReference>
<evidence type="ECO:0000256" key="9">
    <source>
        <dbReference type="ARBA" id="ARBA00023204"/>
    </source>
</evidence>
<dbReference type="InterPro" id="IPR013986">
    <property type="entry name" value="DExx_box_DNA_helicase_dom_sf"/>
</dbReference>
<organism evidence="18 19">
    <name type="scientific">Crassaminicella thermophila</name>
    <dbReference type="NCBI Taxonomy" id="2599308"/>
    <lineage>
        <taxon>Bacteria</taxon>
        <taxon>Bacillati</taxon>
        <taxon>Bacillota</taxon>
        <taxon>Clostridia</taxon>
        <taxon>Eubacteriales</taxon>
        <taxon>Clostridiaceae</taxon>
        <taxon>Crassaminicella</taxon>
    </lineage>
</organism>
<dbReference type="InterPro" id="IPR036844">
    <property type="entry name" value="Hint_dom_sf"/>
</dbReference>
<dbReference type="Pfam" id="PF00580">
    <property type="entry name" value="UvrD-helicase"/>
    <property type="match status" value="1"/>
</dbReference>
<dbReference type="PROSITE" id="PS50817">
    <property type="entry name" value="INTEIN_N_TER"/>
    <property type="match status" value="1"/>
</dbReference>
<dbReference type="GO" id="GO:0005829">
    <property type="term" value="C:cytosol"/>
    <property type="evidence" value="ECO:0007669"/>
    <property type="project" value="TreeGrafter"/>
</dbReference>
<gene>
    <name evidence="18" type="ORF">FQB35_11940</name>
</gene>
<dbReference type="EC" id="5.6.2.4" evidence="12"/>
<dbReference type="GO" id="GO:0016539">
    <property type="term" value="P:intein-mediated protein splicing"/>
    <property type="evidence" value="ECO:0007669"/>
    <property type="project" value="InterPro"/>
</dbReference>
<dbReference type="Gene3D" id="1.10.10.160">
    <property type="match status" value="1"/>
</dbReference>
<dbReference type="Pfam" id="PF13361">
    <property type="entry name" value="UvrD_C"/>
    <property type="match status" value="1"/>
</dbReference>
<evidence type="ECO:0000256" key="5">
    <source>
        <dbReference type="ARBA" id="ARBA00022801"/>
    </source>
</evidence>
<dbReference type="Pfam" id="PF21196">
    <property type="entry name" value="PcrA_UvrD_tudor"/>
    <property type="match status" value="1"/>
</dbReference>
<dbReference type="SUPFAM" id="SSF52540">
    <property type="entry name" value="P-loop containing nucleoside triphosphate hydrolases"/>
    <property type="match status" value="3"/>
</dbReference>
<dbReference type="FunFam" id="1.10.10.160:FF:000001">
    <property type="entry name" value="ATP-dependent DNA helicase"/>
    <property type="match status" value="1"/>
</dbReference>
<dbReference type="EMBL" id="CP042243">
    <property type="protein sequence ID" value="QEK12974.1"/>
    <property type="molecule type" value="Genomic_DNA"/>
</dbReference>
<dbReference type="CDD" id="cd00081">
    <property type="entry name" value="Hint"/>
    <property type="match status" value="1"/>
</dbReference>
<evidence type="ECO:0000256" key="6">
    <source>
        <dbReference type="ARBA" id="ARBA00022806"/>
    </source>
</evidence>
<dbReference type="InterPro" id="IPR014016">
    <property type="entry name" value="UvrD-like_ATP-bd"/>
</dbReference>
<dbReference type="RefSeq" id="WP_148810110.1">
    <property type="nucleotide sequence ID" value="NZ_CP042243.1"/>
</dbReference>
<dbReference type="PROSITE" id="PS50818">
    <property type="entry name" value="INTEIN_C_TER"/>
    <property type="match status" value="1"/>
</dbReference>
<dbReference type="InterPro" id="IPR006141">
    <property type="entry name" value="Intein_N"/>
</dbReference>
<evidence type="ECO:0000256" key="15">
    <source>
        <dbReference type="PROSITE-ProRule" id="PRU00560"/>
    </source>
</evidence>
<evidence type="ECO:0000256" key="1">
    <source>
        <dbReference type="ARBA" id="ARBA00009922"/>
    </source>
</evidence>
<feature type="domain" description="UvrD-like helicase ATP-binding" evidence="16">
    <location>
        <begin position="4"/>
        <end position="643"/>
    </location>
</feature>
<keyword evidence="8" id="KW-0238">DNA-binding</keyword>
<evidence type="ECO:0000256" key="4">
    <source>
        <dbReference type="ARBA" id="ARBA00022763"/>
    </source>
</evidence>
<dbReference type="GO" id="GO:0009314">
    <property type="term" value="P:response to radiation"/>
    <property type="evidence" value="ECO:0007669"/>
    <property type="project" value="UniProtKB-ARBA"/>
</dbReference>
<feature type="binding site" evidence="15">
    <location>
        <begin position="25"/>
        <end position="32"/>
    </location>
    <ligand>
        <name>ATP</name>
        <dbReference type="ChEBI" id="CHEBI:30616"/>
    </ligand>
</feature>
<dbReference type="SUPFAM" id="SSF51294">
    <property type="entry name" value="Hedgehog/intein (Hint) domain"/>
    <property type="match status" value="1"/>
</dbReference>
<dbReference type="SMART" id="SM00306">
    <property type="entry name" value="HintN"/>
    <property type="match status" value="1"/>
</dbReference>
<dbReference type="FunFam" id="1.10.486.10:FF:000003">
    <property type="entry name" value="ATP-dependent DNA helicase"/>
    <property type="match status" value="1"/>
</dbReference>
<name>A0A5C0SHR9_CRATE</name>
<keyword evidence="10" id="KW-0413">Isomerase</keyword>
<evidence type="ECO:0000256" key="12">
    <source>
        <dbReference type="ARBA" id="ARBA00034808"/>
    </source>
</evidence>
<dbReference type="PROSITE" id="PS51198">
    <property type="entry name" value="UVRD_HELICASE_ATP_BIND"/>
    <property type="match status" value="1"/>
</dbReference>
<evidence type="ECO:0000256" key="3">
    <source>
        <dbReference type="ARBA" id="ARBA00022741"/>
    </source>
</evidence>
<keyword evidence="6 15" id="KW-0347">Helicase</keyword>
<evidence type="ECO:0000259" key="16">
    <source>
        <dbReference type="PROSITE" id="PS51198"/>
    </source>
</evidence>
<dbReference type="KEGG" id="crs:FQB35_11940"/>
<dbReference type="AlphaFoldDB" id="A0A5C0SHR9"/>
<dbReference type="InterPro" id="IPR030934">
    <property type="entry name" value="Intein_C"/>
</dbReference>
<dbReference type="PANTHER" id="PTHR11070:SF2">
    <property type="entry name" value="ATP-DEPENDENT DNA HELICASE SRS2"/>
    <property type="match status" value="1"/>
</dbReference>
<evidence type="ECO:0000256" key="8">
    <source>
        <dbReference type="ARBA" id="ARBA00023125"/>
    </source>
</evidence>
<dbReference type="GO" id="GO:0043138">
    <property type="term" value="F:3'-5' DNA helicase activity"/>
    <property type="evidence" value="ECO:0007669"/>
    <property type="project" value="UniProtKB-EC"/>
</dbReference>
<dbReference type="Gene3D" id="1.10.486.10">
    <property type="entry name" value="PCRA, domain 4"/>
    <property type="match status" value="1"/>
</dbReference>
<sequence length="1087" mass="125162">MDLSMLNPPQREAVLKTEGPLLILAGAGSGKTRVLTHRIAYLIEELGVYPGNILAITFTNKAAKEMKYRVEDLLGRPTDIWVSTFHSACVKILRRDIEKIGYTNDFVIYDTSDQKVVFKECYKELNINDKLYPLPMVQHRISEAKDKMLTPEKFIKEYAGDFQMETIGKIYKLYQKKLKKNNALDFDDLIFKTVELFENDKVTLSYYQNKFQYIMVDEYQDTNQLQYKLISMLAAKHGNLCVVGDDDQCIVEGCKVETQDGKIAIEEIKEHQKVLCASGQAKTMIGTVDKKMKKEYKGPIVRIKTKSGKEIKGTPNHIGFARLNPQPGVYYVYLMYKKGYGYRIGQTQGVRSRKGEITNGLAVRLNQEHADKMWILKVCFSKDEAHFYEQLYAFKYGIPTTVFHANGRKMTLLQEHIDAIYKEINTEKAAINLMNDLCIFEEYPQHLCNAVVRGQSIRRIVNVTSFGGRETGLDAGWHGHRICLNTSGEDLKEKASKDFPVRDGQRNTWRIETERKEYDEAYLYARELAQLDDTIDIVKKARLTEKKSFYYMPLAHMKPTMHVAVYEDGKIIEDIIEEVVFEEYDGYVYDLSVPHFRQYICEGIVVHNSIYSWRGADIRNILNFEDDFKNATVIKLEQNYRSTQNILDAANCVIKNNRSRKNKKLWTSQESGEILRYYRAMNEHDEAGFVVKQIKDMVETDGRNYSEFAILYRTNAQSRVVEEMLMKAGIPYRIYGGLKFYDRKEIKDIIAYLRLIQNPVDDVSFKRVINVPKRGIGDRTVEKLEQMANQTGESIFSVILDDELIQGFSKRVKAGIKDFALLITKYGIMKEEIGITELIKNVLQESGYMDELRNENTVEAEARIENLQEFLSVAMDFERSSEVNTLEEFLSNISLVSDLDTMDDEENAVVLMTLHSAKGLEFPVVFLIGMEERIFPISRALESDRDLEEERRLCYVGITRAEEMLFLTHARMRTLYGRTNYNPMSRFIDEIEERLIDMDKEEMKKRDQKALAPNIGIYRGATLKETPKPINTGSKDVRPGSKVKHDKFGIGTIISVKKSTSGTELTIAFDNAGIKKLIKEFAPISVI</sequence>
<evidence type="ECO:0000256" key="13">
    <source>
        <dbReference type="ARBA" id="ARBA00034900"/>
    </source>
</evidence>